<feature type="compositionally biased region" description="Low complexity" evidence="1">
    <location>
        <begin position="310"/>
        <end position="326"/>
    </location>
</feature>
<feature type="compositionally biased region" description="Basic and acidic residues" evidence="1">
    <location>
        <begin position="280"/>
        <end position="293"/>
    </location>
</feature>
<evidence type="ECO:0000313" key="3">
    <source>
        <dbReference type="Proteomes" id="UP000233837"/>
    </source>
</evidence>
<dbReference type="EMBL" id="KZ502211">
    <property type="protein sequence ID" value="PKU81812.1"/>
    <property type="molecule type" value="Genomic_DNA"/>
</dbReference>
<name>A0A2I0X1M6_9ASPA</name>
<sequence length="326" mass="35576">MPLALQEKMPITGSQTAGFNGGLAGGFSAGFYRRPNRWVCYVKPPVLATNYLSKGSLFNRLFLAILFWVMAPSIPSFVYIDVPPANPWGKASDPLVAKNKVHGHTQIDCFKLHPDLKKPSVQASGKHGSAENNKIYVPIVDNNKEENVIQVEPPPASQIAHVGIENDIVENVEEIGNEPDGVQNTSVFDLNSKKDFMPDVNNVEITTDPKLFILIDDMPISNAMAIENALISRQDNNEMVVNGADSSNESYEEVEFIPPSNLDATSLMKQGTSSSSPIKNVKDGQKISEEDVVTKGGKKKGIQNKNTYPATSRSTRAQTSSKDSND</sequence>
<evidence type="ECO:0000313" key="2">
    <source>
        <dbReference type="EMBL" id="PKU81812.1"/>
    </source>
</evidence>
<feature type="compositionally biased region" description="Polar residues" evidence="1">
    <location>
        <begin position="263"/>
        <end position="278"/>
    </location>
</feature>
<keyword evidence="3" id="KW-1185">Reference proteome</keyword>
<dbReference type="Proteomes" id="UP000233837">
    <property type="component" value="Unassembled WGS sequence"/>
</dbReference>
<evidence type="ECO:0000256" key="1">
    <source>
        <dbReference type="SAM" id="MobiDB-lite"/>
    </source>
</evidence>
<feature type="region of interest" description="Disordered" evidence="1">
    <location>
        <begin position="263"/>
        <end position="326"/>
    </location>
</feature>
<accession>A0A2I0X1M6</accession>
<proteinExistence type="predicted"/>
<reference evidence="2 3" key="1">
    <citation type="journal article" date="2016" name="Sci. Rep.">
        <title>The Dendrobium catenatum Lindl. genome sequence provides insights into polysaccharide synthase, floral development and adaptive evolution.</title>
        <authorList>
            <person name="Zhang G.Q."/>
            <person name="Xu Q."/>
            <person name="Bian C."/>
            <person name="Tsai W.C."/>
            <person name="Yeh C.M."/>
            <person name="Liu K.W."/>
            <person name="Yoshida K."/>
            <person name="Zhang L.S."/>
            <person name="Chang S.B."/>
            <person name="Chen F."/>
            <person name="Shi Y."/>
            <person name="Su Y.Y."/>
            <person name="Zhang Y.Q."/>
            <person name="Chen L.J."/>
            <person name="Yin Y."/>
            <person name="Lin M."/>
            <person name="Huang H."/>
            <person name="Deng H."/>
            <person name="Wang Z.W."/>
            <person name="Zhu S.L."/>
            <person name="Zhao X."/>
            <person name="Deng C."/>
            <person name="Niu S.C."/>
            <person name="Huang J."/>
            <person name="Wang M."/>
            <person name="Liu G.H."/>
            <person name="Yang H.J."/>
            <person name="Xiao X.J."/>
            <person name="Hsiao Y.Y."/>
            <person name="Wu W.L."/>
            <person name="Chen Y.Y."/>
            <person name="Mitsuda N."/>
            <person name="Ohme-Takagi M."/>
            <person name="Luo Y.B."/>
            <person name="Van de Peer Y."/>
            <person name="Liu Z.J."/>
        </authorList>
    </citation>
    <scope>NUCLEOTIDE SEQUENCE [LARGE SCALE GENOMIC DNA]</scope>
    <source>
        <tissue evidence="2">The whole plant</tissue>
    </source>
</reference>
<protein>
    <submittedName>
        <fullName evidence="2">Uncharacterized protein</fullName>
    </submittedName>
</protein>
<gene>
    <name evidence="2" type="ORF">MA16_Dca003828</name>
</gene>
<organism evidence="2 3">
    <name type="scientific">Dendrobium catenatum</name>
    <dbReference type="NCBI Taxonomy" id="906689"/>
    <lineage>
        <taxon>Eukaryota</taxon>
        <taxon>Viridiplantae</taxon>
        <taxon>Streptophyta</taxon>
        <taxon>Embryophyta</taxon>
        <taxon>Tracheophyta</taxon>
        <taxon>Spermatophyta</taxon>
        <taxon>Magnoliopsida</taxon>
        <taxon>Liliopsida</taxon>
        <taxon>Asparagales</taxon>
        <taxon>Orchidaceae</taxon>
        <taxon>Epidendroideae</taxon>
        <taxon>Malaxideae</taxon>
        <taxon>Dendrobiinae</taxon>
        <taxon>Dendrobium</taxon>
    </lineage>
</organism>
<reference evidence="2 3" key="2">
    <citation type="journal article" date="2017" name="Nature">
        <title>The Apostasia genome and the evolution of orchids.</title>
        <authorList>
            <person name="Zhang G.Q."/>
            <person name="Liu K.W."/>
            <person name="Li Z."/>
            <person name="Lohaus R."/>
            <person name="Hsiao Y.Y."/>
            <person name="Niu S.C."/>
            <person name="Wang J.Y."/>
            <person name="Lin Y.C."/>
            <person name="Xu Q."/>
            <person name="Chen L.J."/>
            <person name="Yoshida K."/>
            <person name="Fujiwara S."/>
            <person name="Wang Z.W."/>
            <person name="Zhang Y.Q."/>
            <person name="Mitsuda N."/>
            <person name="Wang M."/>
            <person name="Liu G.H."/>
            <person name="Pecoraro L."/>
            <person name="Huang H.X."/>
            <person name="Xiao X.J."/>
            <person name="Lin M."/>
            <person name="Wu X.Y."/>
            <person name="Wu W.L."/>
            <person name="Chen Y.Y."/>
            <person name="Chang S.B."/>
            <person name="Sakamoto S."/>
            <person name="Ohme-Takagi M."/>
            <person name="Yagi M."/>
            <person name="Zeng S.J."/>
            <person name="Shen C.Y."/>
            <person name="Yeh C.M."/>
            <person name="Luo Y.B."/>
            <person name="Tsai W.C."/>
            <person name="Van de Peer Y."/>
            <person name="Liu Z.J."/>
        </authorList>
    </citation>
    <scope>NUCLEOTIDE SEQUENCE [LARGE SCALE GENOMIC DNA]</scope>
    <source>
        <tissue evidence="2">The whole plant</tissue>
    </source>
</reference>
<dbReference type="AlphaFoldDB" id="A0A2I0X1M6"/>